<dbReference type="InterPro" id="IPR057464">
    <property type="entry name" value="CCDC174_GRSR"/>
</dbReference>
<feature type="non-terminal residue" evidence="4">
    <location>
        <position position="1"/>
    </location>
</feature>
<feature type="domain" description="CCDC174 alpha/beta GRSR" evidence="3">
    <location>
        <begin position="176"/>
        <end position="195"/>
    </location>
</feature>
<dbReference type="PANTHER" id="PTHR15885">
    <property type="entry name" value="COILED-COIL DOMAIN-CONTAINING PROTEIN 174"/>
    <property type="match status" value="1"/>
</dbReference>
<accession>A0A0D6EMP7</accession>
<dbReference type="Pfam" id="PF13300">
    <property type="entry name" value="DUF4078"/>
    <property type="match status" value="1"/>
</dbReference>
<sequence length="354" mass="39802">MPPKQKQPYAPISSSSWLTLSRTRSKHETDFTKSRQLGQSSRATGSSVSSSSSKKLPVWAKQNKGLAARQARDQVQYEEDPSDGTRDPERIKSALERKAAIYDKIRSVSRGKTGGLSDAQIDSLLVDFDRKNYDHPDLSSDEEGDSASDVDESKTAQLTSKRRPQPGPSLPHDPLVEYTDEFGRTRMVPRSEVPRGAPFHDPTAHLPADPSLPSSASALPDDGPAPTNILYGDQTHFPIYAPDPAVLAARAASLAAAAAAPLVDHYDATRETTRQRGAGFYQFSGDEDERRRQMEALERERSETERKRREREVEGDRVRRERERERDERKRRVEEKRREVDERRRKRAKGVDGA</sequence>
<dbReference type="AlphaFoldDB" id="A0A0D6EMP7"/>
<evidence type="ECO:0000256" key="1">
    <source>
        <dbReference type="ARBA" id="ARBA00023054"/>
    </source>
</evidence>
<feature type="compositionally biased region" description="Low complexity" evidence="2">
    <location>
        <begin position="40"/>
        <end position="53"/>
    </location>
</feature>
<evidence type="ECO:0000313" key="4">
    <source>
        <dbReference type="EMBL" id="CEQ41234.1"/>
    </source>
</evidence>
<keyword evidence="1" id="KW-0175">Coiled coil</keyword>
<feature type="compositionally biased region" description="Acidic residues" evidence="2">
    <location>
        <begin position="139"/>
        <end position="150"/>
    </location>
</feature>
<gene>
    <name evidence="4" type="primary">SPOSA6832_02906</name>
</gene>
<dbReference type="OrthoDB" id="333551at2759"/>
<feature type="compositionally biased region" description="Basic and acidic residues" evidence="2">
    <location>
        <begin position="83"/>
        <end position="92"/>
    </location>
</feature>
<dbReference type="PANTHER" id="PTHR15885:SF1">
    <property type="entry name" value="COILED-COIL DOMAIN-CONTAINING PROTEIN 174"/>
    <property type="match status" value="1"/>
</dbReference>
<evidence type="ECO:0000313" key="5">
    <source>
        <dbReference type="Proteomes" id="UP000243876"/>
    </source>
</evidence>
<dbReference type="Pfam" id="PF25449">
    <property type="entry name" value="CCDC174_GRSR"/>
    <property type="match status" value="1"/>
</dbReference>
<name>A0A0D6EMP7_SPOSA</name>
<feature type="compositionally biased region" description="Basic and acidic residues" evidence="2">
    <location>
        <begin position="288"/>
        <end position="343"/>
    </location>
</feature>
<evidence type="ECO:0000256" key="2">
    <source>
        <dbReference type="SAM" id="MobiDB-lite"/>
    </source>
</evidence>
<reference evidence="5" key="1">
    <citation type="submission" date="2015-02" db="EMBL/GenBank/DDBJ databases">
        <authorList>
            <person name="Gon?alves P."/>
        </authorList>
    </citation>
    <scope>NUCLEOTIDE SEQUENCE [LARGE SCALE GENOMIC DNA]</scope>
</reference>
<evidence type="ECO:0000259" key="3">
    <source>
        <dbReference type="Pfam" id="PF25449"/>
    </source>
</evidence>
<protein>
    <submittedName>
        <fullName evidence="4">SPOSA6832_02906-mRNA-1:cds</fullName>
    </submittedName>
</protein>
<proteinExistence type="predicted"/>
<organism evidence="4 5">
    <name type="scientific">Sporidiobolus salmonicolor</name>
    <name type="common">Yeast-like fungus</name>
    <name type="synonym">Sporobolomyces salmonicolor</name>
    <dbReference type="NCBI Taxonomy" id="5005"/>
    <lineage>
        <taxon>Eukaryota</taxon>
        <taxon>Fungi</taxon>
        <taxon>Dikarya</taxon>
        <taxon>Basidiomycota</taxon>
        <taxon>Pucciniomycotina</taxon>
        <taxon>Microbotryomycetes</taxon>
        <taxon>Sporidiobolales</taxon>
        <taxon>Sporidiobolaceae</taxon>
        <taxon>Sporobolomyces</taxon>
    </lineage>
</organism>
<feature type="region of interest" description="Disordered" evidence="2">
    <location>
        <begin position="1"/>
        <end position="92"/>
    </location>
</feature>
<dbReference type="GO" id="GO:0005634">
    <property type="term" value="C:nucleus"/>
    <property type="evidence" value="ECO:0007669"/>
    <property type="project" value="TreeGrafter"/>
</dbReference>
<dbReference type="InterPro" id="IPR025066">
    <property type="entry name" value="CCDC174-like"/>
</dbReference>
<feature type="region of interest" description="Disordered" evidence="2">
    <location>
        <begin position="131"/>
        <end position="237"/>
    </location>
</feature>
<feature type="compositionally biased region" description="Low complexity" evidence="2">
    <location>
        <begin position="13"/>
        <end position="22"/>
    </location>
</feature>
<keyword evidence="5" id="KW-1185">Reference proteome</keyword>
<feature type="region of interest" description="Disordered" evidence="2">
    <location>
        <begin position="274"/>
        <end position="354"/>
    </location>
</feature>
<dbReference type="Proteomes" id="UP000243876">
    <property type="component" value="Unassembled WGS sequence"/>
</dbReference>
<dbReference type="EMBL" id="CENE01000012">
    <property type="protein sequence ID" value="CEQ41234.1"/>
    <property type="molecule type" value="Genomic_DNA"/>
</dbReference>
<feature type="compositionally biased region" description="Low complexity" evidence="2">
    <location>
        <begin position="206"/>
        <end position="222"/>
    </location>
</feature>